<dbReference type="PANTHER" id="PTHR11764">
    <property type="entry name" value="TERPENE CYCLASE/MUTASE FAMILY MEMBER"/>
    <property type="match status" value="1"/>
</dbReference>
<dbReference type="PANTHER" id="PTHR11764:SF19">
    <property type="entry name" value="TERPENE CYCLASE_MUTASE FAMILY MEMBER"/>
    <property type="match status" value="1"/>
</dbReference>
<dbReference type="GO" id="GO:0031559">
    <property type="term" value="F:oxidosqualene cyclase activity"/>
    <property type="evidence" value="ECO:0007669"/>
    <property type="project" value="UniProtKB-ARBA"/>
</dbReference>
<dbReference type="Gramene" id="OMO80869">
    <property type="protein sequence ID" value="OMO80869"/>
    <property type="gene ID" value="CCACVL1_12722"/>
</dbReference>
<evidence type="ECO:0000313" key="2">
    <source>
        <dbReference type="Proteomes" id="UP000188268"/>
    </source>
</evidence>
<dbReference type="STRING" id="210143.A0A1R3IE57"/>
<comment type="caution">
    <text evidence="1">The sequence shown here is derived from an EMBL/GenBank/DDBJ whole genome shotgun (WGS) entry which is preliminary data.</text>
</comment>
<evidence type="ECO:0000313" key="1">
    <source>
        <dbReference type="EMBL" id="OMO80869.1"/>
    </source>
</evidence>
<dbReference type="AlphaFoldDB" id="A0A1R3IE57"/>
<keyword evidence="2" id="KW-1185">Reference proteome</keyword>
<dbReference type="OrthoDB" id="21502at2759"/>
<dbReference type="SUPFAM" id="SSF48239">
    <property type="entry name" value="Terpenoid cyclases/Protein prenyltransferases"/>
    <property type="match status" value="1"/>
</dbReference>
<dbReference type="EMBL" id="AWWV01010242">
    <property type="protein sequence ID" value="OMO80869.1"/>
    <property type="molecule type" value="Genomic_DNA"/>
</dbReference>
<gene>
    <name evidence="1" type="ORF">CCACVL1_12722</name>
</gene>
<dbReference type="Gene3D" id="1.50.10.20">
    <property type="match status" value="1"/>
</dbReference>
<keyword evidence="1" id="KW-0808">Transferase</keyword>
<dbReference type="GO" id="GO:0016104">
    <property type="term" value="P:triterpenoid biosynthetic process"/>
    <property type="evidence" value="ECO:0007669"/>
    <property type="project" value="InterPro"/>
</dbReference>
<organism evidence="1 2">
    <name type="scientific">Corchorus capsularis</name>
    <name type="common">Jute</name>
    <dbReference type="NCBI Taxonomy" id="210143"/>
    <lineage>
        <taxon>Eukaryota</taxon>
        <taxon>Viridiplantae</taxon>
        <taxon>Streptophyta</taxon>
        <taxon>Embryophyta</taxon>
        <taxon>Tracheophyta</taxon>
        <taxon>Spermatophyta</taxon>
        <taxon>Magnoliopsida</taxon>
        <taxon>eudicotyledons</taxon>
        <taxon>Gunneridae</taxon>
        <taxon>Pentapetalae</taxon>
        <taxon>rosids</taxon>
        <taxon>malvids</taxon>
        <taxon>Malvales</taxon>
        <taxon>Malvaceae</taxon>
        <taxon>Grewioideae</taxon>
        <taxon>Apeibeae</taxon>
        <taxon>Corchorus</taxon>
    </lineage>
</organism>
<protein>
    <submittedName>
        <fullName evidence="1">Terpenoid cyclases/protein prenyltransferase alpha-alpha toroid</fullName>
    </submittedName>
</protein>
<dbReference type="GO" id="GO:0005811">
    <property type="term" value="C:lipid droplet"/>
    <property type="evidence" value="ECO:0007669"/>
    <property type="project" value="InterPro"/>
</dbReference>
<dbReference type="GO" id="GO:0016740">
    <property type="term" value="F:transferase activity"/>
    <property type="evidence" value="ECO:0007669"/>
    <property type="project" value="UniProtKB-KW"/>
</dbReference>
<dbReference type="Proteomes" id="UP000188268">
    <property type="component" value="Unassembled WGS sequence"/>
</dbReference>
<reference evidence="1 2" key="1">
    <citation type="submission" date="2013-09" db="EMBL/GenBank/DDBJ databases">
        <title>Corchorus capsularis genome sequencing.</title>
        <authorList>
            <person name="Alam M."/>
            <person name="Haque M.S."/>
            <person name="Islam M.S."/>
            <person name="Emdad E.M."/>
            <person name="Islam M.M."/>
            <person name="Ahmed B."/>
            <person name="Halim A."/>
            <person name="Hossen Q.M.M."/>
            <person name="Hossain M.Z."/>
            <person name="Ahmed R."/>
            <person name="Khan M.M."/>
            <person name="Islam R."/>
            <person name="Rashid M.M."/>
            <person name="Khan S.A."/>
            <person name="Rahman M.S."/>
            <person name="Alam M."/>
        </authorList>
    </citation>
    <scope>NUCLEOTIDE SEQUENCE [LARGE SCALE GENOMIC DNA]</scope>
    <source>
        <strain evidence="2">cv. CVL-1</strain>
        <tissue evidence="1">Whole seedling</tissue>
    </source>
</reference>
<dbReference type="InterPro" id="IPR008930">
    <property type="entry name" value="Terpenoid_cyclase/PrenylTrfase"/>
</dbReference>
<name>A0A1R3IE57_COCAP</name>
<accession>A0A1R3IE57</accession>
<dbReference type="InterPro" id="IPR018333">
    <property type="entry name" value="Squalene_cyclase"/>
</dbReference>
<sequence>MWKLKIAEDGPLLSTVSNHVGRQHWEFDPDAGTPEERAEIERLRLEFTKNRFKLTKENPCGSIPAAVKLNDKQVVTEEAVTITLRRALMVWYRDSGRYYLAVAAPSASTFHQISVEELTGAYMRNCTLNYSSYRNIYPIWALGQYRRHVLLA</sequence>
<proteinExistence type="predicted"/>